<organism evidence="1">
    <name type="scientific">Anguilla anguilla</name>
    <name type="common">European freshwater eel</name>
    <name type="synonym">Muraena anguilla</name>
    <dbReference type="NCBI Taxonomy" id="7936"/>
    <lineage>
        <taxon>Eukaryota</taxon>
        <taxon>Metazoa</taxon>
        <taxon>Chordata</taxon>
        <taxon>Craniata</taxon>
        <taxon>Vertebrata</taxon>
        <taxon>Euteleostomi</taxon>
        <taxon>Actinopterygii</taxon>
        <taxon>Neopterygii</taxon>
        <taxon>Teleostei</taxon>
        <taxon>Anguilliformes</taxon>
        <taxon>Anguillidae</taxon>
        <taxon>Anguilla</taxon>
    </lineage>
</organism>
<sequence>MFRRRVHLTGCSEEHEYLQTGHCKCRKYREIKLLRVQGAKIKFRLFYHNMSGMLFIL</sequence>
<name>A0A0E9WX18_ANGAN</name>
<reference evidence="1" key="1">
    <citation type="submission" date="2014-11" db="EMBL/GenBank/DDBJ databases">
        <authorList>
            <person name="Amaro Gonzalez C."/>
        </authorList>
    </citation>
    <scope>NUCLEOTIDE SEQUENCE</scope>
</reference>
<reference evidence="1" key="2">
    <citation type="journal article" date="2015" name="Fish Shellfish Immunol.">
        <title>Early steps in the European eel (Anguilla anguilla)-Vibrio vulnificus interaction in the gills: Role of the RtxA13 toxin.</title>
        <authorList>
            <person name="Callol A."/>
            <person name="Pajuelo D."/>
            <person name="Ebbesson L."/>
            <person name="Teles M."/>
            <person name="MacKenzie S."/>
            <person name="Amaro C."/>
        </authorList>
    </citation>
    <scope>NUCLEOTIDE SEQUENCE</scope>
</reference>
<proteinExistence type="predicted"/>
<accession>A0A0E9WX18</accession>
<protein>
    <submittedName>
        <fullName evidence="1">Uncharacterized protein</fullName>
    </submittedName>
</protein>
<dbReference type="AlphaFoldDB" id="A0A0E9WX18"/>
<dbReference type="EMBL" id="GBXM01013565">
    <property type="protein sequence ID" value="JAH95012.1"/>
    <property type="molecule type" value="Transcribed_RNA"/>
</dbReference>
<evidence type="ECO:0000313" key="1">
    <source>
        <dbReference type="EMBL" id="JAH95012.1"/>
    </source>
</evidence>